<gene>
    <name evidence="1" type="ORF">F5147DRAFT_744666</name>
</gene>
<dbReference type="GeneID" id="64701954"/>
<accession>A0A9P7JW94</accession>
<dbReference type="EMBL" id="JABBWM010000016">
    <property type="protein sequence ID" value="KAG2112020.1"/>
    <property type="molecule type" value="Genomic_DNA"/>
</dbReference>
<comment type="caution">
    <text evidence="1">The sequence shown here is derived from an EMBL/GenBank/DDBJ whole genome shotgun (WGS) entry which is preliminary data.</text>
</comment>
<keyword evidence="2" id="KW-1185">Reference proteome</keyword>
<dbReference type="AlphaFoldDB" id="A0A9P7JW94"/>
<dbReference type="Proteomes" id="UP000823399">
    <property type="component" value="Unassembled WGS sequence"/>
</dbReference>
<evidence type="ECO:0000313" key="2">
    <source>
        <dbReference type="Proteomes" id="UP000823399"/>
    </source>
</evidence>
<organism evidence="1 2">
    <name type="scientific">Suillus discolor</name>
    <dbReference type="NCBI Taxonomy" id="1912936"/>
    <lineage>
        <taxon>Eukaryota</taxon>
        <taxon>Fungi</taxon>
        <taxon>Dikarya</taxon>
        <taxon>Basidiomycota</taxon>
        <taxon>Agaricomycotina</taxon>
        <taxon>Agaricomycetes</taxon>
        <taxon>Agaricomycetidae</taxon>
        <taxon>Boletales</taxon>
        <taxon>Suillineae</taxon>
        <taxon>Suillaceae</taxon>
        <taxon>Suillus</taxon>
    </lineage>
</organism>
<reference evidence="1" key="1">
    <citation type="journal article" date="2020" name="New Phytol.">
        <title>Comparative genomics reveals dynamic genome evolution in host specialist ectomycorrhizal fungi.</title>
        <authorList>
            <person name="Lofgren L.A."/>
            <person name="Nguyen N.H."/>
            <person name="Vilgalys R."/>
            <person name="Ruytinx J."/>
            <person name="Liao H.L."/>
            <person name="Branco S."/>
            <person name="Kuo A."/>
            <person name="LaButti K."/>
            <person name="Lipzen A."/>
            <person name="Andreopoulos W."/>
            <person name="Pangilinan J."/>
            <person name="Riley R."/>
            <person name="Hundley H."/>
            <person name="Na H."/>
            <person name="Barry K."/>
            <person name="Grigoriev I.V."/>
            <person name="Stajich J.E."/>
            <person name="Kennedy P.G."/>
        </authorList>
    </citation>
    <scope>NUCLEOTIDE SEQUENCE</scope>
    <source>
        <strain evidence="1">FC423</strain>
    </source>
</reference>
<proteinExistence type="predicted"/>
<dbReference type="OrthoDB" id="1882547at2759"/>
<sequence length="132" mass="14731">MASVLTDPIPQKPIKEEDPEHFIPLDLSGKNIIIHYNEFEAKGVRGTHVVAVNDVFVGHVLAHILSRPIRRAWKEKLAPQGTVVRFIVDDKGEFTSSRYVIVTQDGKVNFITVEEQSANITSTAENVVITQL</sequence>
<dbReference type="Gene3D" id="3.40.30.10">
    <property type="entry name" value="Glutaredoxin"/>
    <property type="match status" value="1"/>
</dbReference>
<dbReference type="RefSeq" id="XP_041295077.1">
    <property type="nucleotide sequence ID" value="XM_041439695.1"/>
</dbReference>
<evidence type="ECO:0000313" key="1">
    <source>
        <dbReference type="EMBL" id="KAG2112020.1"/>
    </source>
</evidence>
<protein>
    <submittedName>
        <fullName evidence="1">Uncharacterized protein</fullName>
    </submittedName>
</protein>
<name>A0A9P7JW94_9AGAM</name>